<dbReference type="EMBL" id="LAZR01003147">
    <property type="protein sequence ID" value="KKN21449.1"/>
    <property type="molecule type" value="Genomic_DNA"/>
</dbReference>
<proteinExistence type="predicted"/>
<protein>
    <submittedName>
        <fullName evidence="1">Uncharacterized protein</fullName>
    </submittedName>
</protein>
<gene>
    <name evidence="1" type="ORF">LCGC14_0925350</name>
</gene>
<comment type="caution">
    <text evidence="1">The sequence shown here is derived from an EMBL/GenBank/DDBJ whole genome shotgun (WGS) entry which is preliminary data.</text>
</comment>
<dbReference type="AlphaFoldDB" id="A0A0F9NUF3"/>
<reference evidence="1" key="1">
    <citation type="journal article" date="2015" name="Nature">
        <title>Complex archaea that bridge the gap between prokaryotes and eukaryotes.</title>
        <authorList>
            <person name="Spang A."/>
            <person name="Saw J.H."/>
            <person name="Jorgensen S.L."/>
            <person name="Zaremba-Niedzwiedzka K."/>
            <person name="Martijn J."/>
            <person name="Lind A.E."/>
            <person name="van Eijk R."/>
            <person name="Schleper C."/>
            <person name="Guy L."/>
            <person name="Ettema T.J."/>
        </authorList>
    </citation>
    <scope>NUCLEOTIDE SEQUENCE</scope>
</reference>
<name>A0A0F9NUF3_9ZZZZ</name>
<organism evidence="1">
    <name type="scientific">marine sediment metagenome</name>
    <dbReference type="NCBI Taxonomy" id="412755"/>
    <lineage>
        <taxon>unclassified sequences</taxon>
        <taxon>metagenomes</taxon>
        <taxon>ecological metagenomes</taxon>
    </lineage>
</organism>
<accession>A0A0F9NUF3</accession>
<evidence type="ECO:0000313" key="1">
    <source>
        <dbReference type="EMBL" id="KKN21449.1"/>
    </source>
</evidence>
<sequence>MNWTGKDTALAVIIGVLITAVVGLNMYSEGHENAYRDAIREIPLYHQVTGEYPDLEWGMRMRHATLETRQDIIDMYYPYGEIDNLPNER</sequence>